<dbReference type="InterPro" id="IPR009008">
    <property type="entry name" value="Val/Leu/Ile-tRNA-synth_edit"/>
</dbReference>
<dbReference type="NCBIfam" id="TIGR00396">
    <property type="entry name" value="leuS_bact"/>
    <property type="match status" value="1"/>
</dbReference>
<feature type="domain" description="Methionyl/Valyl/Leucyl/Isoleucyl-tRNA synthetase anticodon-binding" evidence="13">
    <location>
        <begin position="844"/>
        <end position="958"/>
    </location>
</feature>
<feature type="domain" description="Methionyl/Leucyl tRNA synthetase" evidence="14">
    <location>
        <begin position="126"/>
        <end position="258"/>
    </location>
</feature>
<comment type="catalytic activity">
    <reaction evidence="9">
        <text>tRNA(Leu) + L-leucine + ATP = L-leucyl-tRNA(Leu) + AMP + diphosphate</text>
        <dbReference type="Rhea" id="RHEA:11688"/>
        <dbReference type="Rhea" id="RHEA-COMP:9613"/>
        <dbReference type="Rhea" id="RHEA-COMP:9622"/>
        <dbReference type="ChEBI" id="CHEBI:30616"/>
        <dbReference type="ChEBI" id="CHEBI:33019"/>
        <dbReference type="ChEBI" id="CHEBI:57427"/>
        <dbReference type="ChEBI" id="CHEBI:78442"/>
        <dbReference type="ChEBI" id="CHEBI:78494"/>
        <dbReference type="ChEBI" id="CHEBI:456215"/>
        <dbReference type="EC" id="6.1.1.4"/>
    </reaction>
</comment>
<sequence>MFTTTYSYKGVSSVQGMSMKNIHASRSSSRWRIPVRFGCSRFQGNLQLNSTTSRATTTETTSQPETSSDASSSSSAAANGGGQSQAYPFGFVESKWQKYWAQNKTFRTPDITKVDTSKPKHYVLDMFPYPSGAGLHVGHPEGYTATDITSRFYRMRGYNVMHPMGWDAFGLPAEQYAIQTGTHPAVTTAKNVERFRDQLQSLGFSYDWERELATTDAKYFKWTQWIFLQLLEKGLAYRAEVPVNWCPALGTVLANEEVIDGLSERGGHPVVKKPMMQWMLRITEYADRLLEDLDELDWPEGVKEMQRNWIGRSEGASVSFPLSSSDDDERLTVFTTRPDTLFGVTFVCVAPEHPWLMDKLVTEAEREAVEAYVEAASRKSDRERTGGDSSAAAAGPSGVFTGAYVEHPTTGESLPVFCADYVLGGYGEGAVMGVPAHDERDFEFQKKVGGDRVGVRVVVHPKGSSVEDVELPFCDKDGIVAANSSGGGLDINGMAGGKARKAVTEHLAENGFGEARVNYRLRDWLFARQRYWGEPFPVMYPLSDPSKVVPVSVDDLPITLPETETFQPTGDGKPPLSACEEWVRTTVPESSAAAAGVTAGEPAERETSTMPQWAGSCWYYLRFADPSNDRLMIDPEVEKYWLPVDLYVGGTEHATLHLLYARFWHKVLYDLGVVSTKEPFRKLVNQGMILGEVEFTGYVDTASGMFVDPNVGEQIMTEEDGAGGARGREMKLSEDDVEKKGDGYYLRDDSPHVPEGQSMPVKISARAHKMSKSRGNVINPDDVVFQYGADSLRLYEMFMGPLRDTKVWSTSGVEGVHRFLARAWRLMEGDEAFGDVEPTEEQVRSLHICIKKVTEMTEGMAYNTAISAMMEFVNDATKWEQPRPKSVLHTFSLLLSPYAPHIAEEMACRLRGGDEASIAYEEWPAYDESLIETNEVLYPVQVNGKVRAKLMLSKDITEDEAVASAMADENVQKFTDGKEVKKVIFRSGKILNIVVSK</sequence>
<dbReference type="Gene3D" id="1.10.730.10">
    <property type="entry name" value="Isoleucyl-tRNA Synthetase, Domain 1"/>
    <property type="match status" value="1"/>
</dbReference>
<evidence type="ECO:0000313" key="16">
    <source>
        <dbReference type="EMBL" id="GHP09511.1"/>
    </source>
</evidence>
<dbReference type="Proteomes" id="UP000660262">
    <property type="component" value="Unassembled WGS sequence"/>
</dbReference>
<evidence type="ECO:0000256" key="9">
    <source>
        <dbReference type="ARBA" id="ARBA00047469"/>
    </source>
</evidence>
<evidence type="ECO:0000256" key="10">
    <source>
        <dbReference type="RuleBase" id="RU363035"/>
    </source>
</evidence>
<evidence type="ECO:0000256" key="3">
    <source>
        <dbReference type="ARBA" id="ARBA00022598"/>
    </source>
</evidence>
<dbReference type="InterPro" id="IPR002302">
    <property type="entry name" value="Leu-tRNA-ligase"/>
</dbReference>
<dbReference type="InterPro" id="IPR025709">
    <property type="entry name" value="Leu_tRNA-synth_edit"/>
</dbReference>
<dbReference type="PROSITE" id="PS00178">
    <property type="entry name" value="AA_TRNA_LIGASE_I"/>
    <property type="match status" value="1"/>
</dbReference>
<dbReference type="InterPro" id="IPR002300">
    <property type="entry name" value="aa-tRNA-synth_Ia"/>
</dbReference>
<dbReference type="Gene3D" id="3.40.50.620">
    <property type="entry name" value="HUPs"/>
    <property type="match status" value="2"/>
</dbReference>
<keyword evidence="4 10" id="KW-0547">Nucleotide-binding</keyword>
<dbReference type="PANTHER" id="PTHR43740:SF2">
    <property type="entry name" value="LEUCINE--TRNA LIGASE, MITOCHONDRIAL"/>
    <property type="match status" value="1"/>
</dbReference>
<dbReference type="CDD" id="cd00812">
    <property type="entry name" value="LeuRS_core"/>
    <property type="match status" value="1"/>
</dbReference>
<feature type="domain" description="Aminoacyl-tRNA synthetase class Ia" evidence="12">
    <location>
        <begin position="767"/>
        <end position="799"/>
    </location>
</feature>
<dbReference type="Pfam" id="PF00133">
    <property type="entry name" value="tRNA-synt_1"/>
    <property type="match status" value="1"/>
</dbReference>
<organism evidence="16 17">
    <name type="scientific">Pycnococcus provasolii</name>
    <dbReference type="NCBI Taxonomy" id="41880"/>
    <lineage>
        <taxon>Eukaryota</taxon>
        <taxon>Viridiplantae</taxon>
        <taxon>Chlorophyta</taxon>
        <taxon>Pseudoscourfieldiophyceae</taxon>
        <taxon>Pseudoscourfieldiales</taxon>
        <taxon>Pycnococcaceae</taxon>
        <taxon>Pycnococcus</taxon>
    </lineage>
</organism>
<dbReference type="GO" id="GO:0048608">
    <property type="term" value="P:reproductive structure development"/>
    <property type="evidence" value="ECO:0007669"/>
    <property type="project" value="UniProtKB-ARBA"/>
</dbReference>
<dbReference type="InterPro" id="IPR014729">
    <property type="entry name" value="Rossmann-like_a/b/a_fold"/>
</dbReference>
<dbReference type="AlphaFoldDB" id="A0A830HVP4"/>
<feature type="region of interest" description="Disordered" evidence="11">
    <location>
        <begin position="374"/>
        <end position="393"/>
    </location>
</feature>
<keyword evidence="17" id="KW-1185">Reference proteome</keyword>
<dbReference type="HAMAP" id="MF_00049_B">
    <property type="entry name" value="Leu_tRNA_synth_B"/>
    <property type="match status" value="1"/>
</dbReference>
<dbReference type="InterPro" id="IPR015413">
    <property type="entry name" value="Methionyl/Leucyl_tRNA_Synth"/>
</dbReference>
<dbReference type="FunFam" id="1.10.730.10:FF:000011">
    <property type="entry name" value="Leucine--tRNA ligase chloroplastic/mitochondrial"/>
    <property type="match status" value="1"/>
</dbReference>
<feature type="compositionally biased region" description="Basic and acidic residues" evidence="11">
    <location>
        <begin position="376"/>
        <end position="386"/>
    </location>
</feature>
<dbReference type="EC" id="6.1.1.4" evidence="2"/>
<evidence type="ECO:0000256" key="1">
    <source>
        <dbReference type="ARBA" id="ARBA00005594"/>
    </source>
</evidence>
<dbReference type="GO" id="GO:0004823">
    <property type="term" value="F:leucine-tRNA ligase activity"/>
    <property type="evidence" value="ECO:0007669"/>
    <property type="project" value="UniProtKB-EC"/>
</dbReference>
<evidence type="ECO:0000256" key="11">
    <source>
        <dbReference type="SAM" id="MobiDB-lite"/>
    </source>
</evidence>
<evidence type="ECO:0000256" key="2">
    <source>
        <dbReference type="ARBA" id="ARBA00013164"/>
    </source>
</evidence>
<evidence type="ECO:0000259" key="12">
    <source>
        <dbReference type="Pfam" id="PF00133"/>
    </source>
</evidence>
<evidence type="ECO:0000256" key="4">
    <source>
        <dbReference type="ARBA" id="ARBA00022741"/>
    </source>
</evidence>
<dbReference type="FunFam" id="3.40.50.620:FF:000077">
    <property type="entry name" value="Leucine--tRNA ligase"/>
    <property type="match status" value="1"/>
</dbReference>
<keyword evidence="5 10" id="KW-0067">ATP-binding</keyword>
<dbReference type="Pfam" id="PF09334">
    <property type="entry name" value="tRNA-synt_1g"/>
    <property type="match status" value="1"/>
</dbReference>
<dbReference type="OrthoDB" id="15954at2759"/>
<dbReference type="GO" id="GO:0002161">
    <property type="term" value="F:aminoacyl-tRNA deacylase activity"/>
    <property type="evidence" value="ECO:0007669"/>
    <property type="project" value="InterPro"/>
</dbReference>
<dbReference type="EMBL" id="BNJQ01000025">
    <property type="protein sequence ID" value="GHP09511.1"/>
    <property type="molecule type" value="Genomic_DNA"/>
</dbReference>
<comment type="caution">
    <text evidence="16">The sequence shown here is derived from an EMBL/GenBank/DDBJ whole genome shotgun (WGS) entry which is preliminary data.</text>
</comment>
<dbReference type="FunFam" id="3.40.50.620:FF:000056">
    <property type="entry name" value="Leucine--tRNA ligase"/>
    <property type="match status" value="1"/>
</dbReference>
<dbReference type="SUPFAM" id="SSF47323">
    <property type="entry name" value="Anticodon-binding domain of a subclass of class I aminoacyl-tRNA synthetases"/>
    <property type="match status" value="1"/>
</dbReference>
<dbReference type="GO" id="GO:0005524">
    <property type="term" value="F:ATP binding"/>
    <property type="evidence" value="ECO:0007669"/>
    <property type="project" value="UniProtKB-KW"/>
</dbReference>
<reference evidence="16" key="1">
    <citation type="submission" date="2020-10" db="EMBL/GenBank/DDBJ databases">
        <title>Unveiling of a novel bifunctional photoreceptor, Dualchrome1, isolated from a cosmopolitan green alga.</title>
        <authorList>
            <person name="Suzuki S."/>
            <person name="Kawachi M."/>
        </authorList>
    </citation>
    <scope>NUCLEOTIDE SEQUENCE</scope>
    <source>
        <strain evidence="16">NIES 2893</strain>
    </source>
</reference>
<comment type="similarity">
    <text evidence="1 10">Belongs to the class-I aminoacyl-tRNA synthetase family.</text>
</comment>
<name>A0A830HVP4_9CHLO</name>
<evidence type="ECO:0000256" key="5">
    <source>
        <dbReference type="ARBA" id="ARBA00022840"/>
    </source>
</evidence>
<dbReference type="PANTHER" id="PTHR43740">
    <property type="entry name" value="LEUCYL-TRNA SYNTHETASE"/>
    <property type="match status" value="1"/>
</dbReference>
<evidence type="ECO:0000256" key="6">
    <source>
        <dbReference type="ARBA" id="ARBA00022917"/>
    </source>
</evidence>
<dbReference type="SUPFAM" id="SSF50677">
    <property type="entry name" value="ValRS/IleRS/LeuRS editing domain"/>
    <property type="match status" value="1"/>
</dbReference>
<dbReference type="Pfam" id="PF13603">
    <property type="entry name" value="tRNA-synt_1_2"/>
    <property type="match status" value="1"/>
</dbReference>
<dbReference type="GO" id="GO:0005829">
    <property type="term" value="C:cytosol"/>
    <property type="evidence" value="ECO:0007669"/>
    <property type="project" value="TreeGrafter"/>
</dbReference>
<keyword evidence="6 10" id="KW-0648">Protein biosynthesis</keyword>
<evidence type="ECO:0000256" key="8">
    <source>
        <dbReference type="ARBA" id="ARBA00030520"/>
    </source>
</evidence>
<dbReference type="GO" id="GO:0009791">
    <property type="term" value="P:post-embryonic development"/>
    <property type="evidence" value="ECO:0007669"/>
    <property type="project" value="UniProtKB-ARBA"/>
</dbReference>
<proteinExistence type="inferred from homology"/>
<keyword evidence="3 10" id="KW-0436">Ligase</keyword>
<dbReference type="FunFam" id="1.10.730.10:FF:000012">
    <property type="entry name" value="Leucine--tRNA ligase"/>
    <property type="match status" value="1"/>
</dbReference>
<evidence type="ECO:0000256" key="7">
    <source>
        <dbReference type="ARBA" id="ARBA00023146"/>
    </source>
</evidence>
<dbReference type="InterPro" id="IPR009080">
    <property type="entry name" value="tRNAsynth_Ia_anticodon-bd"/>
</dbReference>
<accession>A0A830HVP4</accession>
<evidence type="ECO:0000313" key="17">
    <source>
        <dbReference type="Proteomes" id="UP000660262"/>
    </source>
</evidence>
<keyword evidence="7 10" id="KW-0030">Aminoacyl-tRNA synthetase</keyword>
<feature type="compositionally biased region" description="Low complexity" evidence="11">
    <location>
        <begin position="50"/>
        <end position="78"/>
    </location>
</feature>
<evidence type="ECO:0000259" key="14">
    <source>
        <dbReference type="Pfam" id="PF09334"/>
    </source>
</evidence>
<dbReference type="Pfam" id="PF08264">
    <property type="entry name" value="Anticodon_1"/>
    <property type="match status" value="1"/>
</dbReference>
<dbReference type="InterPro" id="IPR001412">
    <property type="entry name" value="aa-tRNA-synth_I_CS"/>
</dbReference>
<dbReference type="PRINTS" id="PR00985">
    <property type="entry name" value="TRNASYNTHLEU"/>
</dbReference>
<protein>
    <recommendedName>
        <fullName evidence="2">leucine--tRNA ligase</fullName>
        <ecNumber evidence="2">6.1.1.4</ecNumber>
    </recommendedName>
    <alternativeName>
        <fullName evidence="8">Leucyl-tRNA synthetase</fullName>
    </alternativeName>
</protein>
<dbReference type="CDD" id="cd07958">
    <property type="entry name" value="Anticodon_Ia_Leu_BEm"/>
    <property type="match status" value="1"/>
</dbReference>
<feature type="domain" description="Leucyl-tRNA synthetase editing" evidence="15">
    <location>
        <begin position="307"/>
        <end position="507"/>
    </location>
</feature>
<dbReference type="InterPro" id="IPR013155">
    <property type="entry name" value="M/V/L/I-tRNA-synth_anticd-bd"/>
</dbReference>
<gene>
    <name evidence="16" type="ORF">PPROV_000824600</name>
</gene>
<dbReference type="GO" id="GO:0006429">
    <property type="term" value="P:leucyl-tRNA aminoacylation"/>
    <property type="evidence" value="ECO:0007669"/>
    <property type="project" value="InterPro"/>
</dbReference>
<dbReference type="SUPFAM" id="SSF52374">
    <property type="entry name" value="Nucleotidylyl transferase"/>
    <property type="match status" value="1"/>
</dbReference>
<dbReference type="GO" id="GO:0005739">
    <property type="term" value="C:mitochondrion"/>
    <property type="evidence" value="ECO:0007669"/>
    <property type="project" value="UniProtKB-ARBA"/>
</dbReference>
<evidence type="ECO:0000259" key="15">
    <source>
        <dbReference type="Pfam" id="PF13603"/>
    </source>
</evidence>
<evidence type="ECO:0000259" key="13">
    <source>
        <dbReference type="Pfam" id="PF08264"/>
    </source>
</evidence>
<feature type="region of interest" description="Disordered" evidence="11">
    <location>
        <begin position="48"/>
        <end position="81"/>
    </location>
</feature>